<feature type="region of interest" description="Disordered" evidence="3">
    <location>
        <begin position="1"/>
        <end position="24"/>
    </location>
</feature>
<dbReference type="SUPFAM" id="SSF54631">
    <property type="entry name" value="CBS-domain pair"/>
    <property type="match status" value="1"/>
</dbReference>
<evidence type="ECO:0000313" key="5">
    <source>
        <dbReference type="EMBL" id="RZF21276.1"/>
    </source>
</evidence>
<feature type="domain" description="CBS" evidence="4">
    <location>
        <begin position="103"/>
        <end position="158"/>
    </location>
</feature>
<dbReference type="InterPro" id="IPR000644">
    <property type="entry name" value="CBS_dom"/>
</dbReference>
<evidence type="ECO:0000256" key="2">
    <source>
        <dbReference type="PROSITE-ProRule" id="PRU00703"/>
    </source>
</evidence>
<reference evidence="6" key="1">
    <citation type="journal article" date="2019" name="Int. J. Syst. Evol. Microbiol.">
        <title>Halobacteriovorax valvorus sp. nov., a novel prokaryotic predator isolated from coastal seawater of China.</title>
        <authorList>
            <person name="Chen M.-X."/>
        </authorList>
    </citation>
    <scope>NUCLEOTIDE SEQUENCE [LARGE SCALE GENOMIC DNA]</scope>
    <source>
        <strain evidence="6">BL9</strain>
    </source>
</reference>
<dbReference type="Gene3D" id="3.90.1280.20">
    <property type="match status" value="1"/>
</dbReference>
<name>A0ABY0IE86_9BACT</name>
<dbReference type="InterPro" id="IPR046342">
    <property type="entry name" value="CBS_dom_sf"/>
</dbReference>
<feature type="domain" description="CBS" evidence="4">
    <location>
        <begin position="36"/>
        <end position="96"/>
    </location>
</feature>
<dbReference type="PROSITE" id="PS51371">
    <property type="entry name" value="CBS"/>
    <property type="match status" value="2"/>
</dbReference>
<dbReference type="SMART" id="SM00116">
    <property type="entry name" value="CBS"/>
    <property type="match status" value="2"/>
</dbReference>
<evidence type="ECO:0000259" key="4">
    <source>
        <dbReference type="PROSITE" id="PS51371"/>
    </source>
</evidence>
<keyword evidence="6" id="KW-1185">Reference proteome</keyword>
<evidence type="ECO:0000256" key="1">
    <source>
        <dbReference type="ARBA" id="ARBA00023122"/>
    </source>
</evidence>
<keyword evidence="1 2" id="KW-0129">CBS domain</keyword>
<sequence>MITMVNYTPPIERDKAPRQREKDEHFTSSYNIINRVIKESLPLHADMDIQQAGEFFIKHQITGLPVVDEHECLVGFLSQKDCLKYSLDAKYYNHASSKVEHYMSENVVTIPKESTLTFIVELFLHYPYHTFPVIENGQVIGIVERTTVFEVIHNMKGTNW</sequence>
<accession>A0ABY0IE86</accession>
<dbReference type="Gene3D" id="3.10.580.10">
    <property type="entry name" value="CBS-domain"/>
    <property type="match status" value="1"/>
</dbReference>
<evidence type="ECO:0000256" key="3">
    <source>
        <dbReference type="SAM" id="MobiDB-lite"/>
    </source>
</evidence>
<evidence type="ECO:0000313" key="6">
    <source>
        <dbReference type="Proteomes" id="UP000443582"/>
    </source>
</evidence>
<gene>
    <name evidence="5" type="ORF">DAY19_06220</name>
</gene>
<dbReference type="EMBL" id="QDKL01000002">
    <property type="protein sequence ID" value="RZF21276.1"/>
    <property type="molecule type" value="Genomic_DNA"/>
</dbReference>
<dbReference type="PANTHER" id="PTHR43080:SF26">
    <property type="entry name" value="REGULATORY PROTEIN"/>
    <property type="match status" value="1"/>
</dbReference>
<proteinExistence type="predicted"/>
<feature type="compositionally biased region" description="Basic and acidic residues" evidence="3">
    <location>
        <begin position="11"/>
        <end position="24"/>
    </location>
</feature>
<protein>
    <submittedName>
        <fullName evidence="5">CBS domain-containing protein</fullName>
    </submittedName>
</protein>
<dbReference type="Pfam" id="PF00571">
    <property type="entry name" value="CBS"/>
    <property type="match status" value="2"/>
</dbReference>
<dbReference type="RefSeq" id="WP_114706343.1">
    <property type="nucleotide sequence ID" value="NZ_QDKL01000002.1"/>
</dbReference>
<dbReference type="PANTHER" id="PTHR43080">
    <property type="entry name" value="CBS DOMAIN-CONTAINING PROTEIN CBSX3, MITOCHONDRIAL"/>
    <property type="match status" value="1"/>
</dbReference>
<organism evidence="5 6">
    <name type="scientific">Halobacteriovorax vibrionivorans</name>
    <dbReference type="NCBI Taxonomy" id="2152716"/>
    <lineage>
        <taxon>Bacteria</taxon>
        <taxon>Pseudomonadati</taxon>
        <taxon>Bdellovibrionota</taxon>
        <taxon>Bacteriovoracia</taxon>
        <taxon>Bacteriovoracales</taxon>
        <taxon>Halobacteriovoraceae</taxon>
        <taxon>Halobacteriovorax</taxon>
    </lineage>
</organism>
<dbReference type="Proteomes" id="UP000443582">
    <property type="component" value="Unassembled WGS sequence"/>
</dbReference>
<dbReference type="InterPro" id="IPR051257">
    <property type="entry name" value="Diverse_CBS-Domain"/>
</dbReference>
<comment type="caution">
    <text evidence="5">The sequence shown here is derived from an EMBL/GenBank/DDBJ whole genome shotgun (WGS) entry which is preliminary data.</text>
</comment>